<sequence length="68" mass="7763">MSNVASKIVSKLICLYQGALLQTDLTFGCLRAPHVCFRVEKQYELPNKASRQSRLVEIDYQLDLLCCQ</sequence>
<dbReference type="EMBL" id="CAMAPD010000020">
    <property type="protein sequence ID" value="CAH9065808.1"/>
    <property type="molecule type" value="Genomic_DNA"/>
</dbReference>
<proteinExistence type="predicted"/>
<accession>A0ABM9GNP1</accession>
<reference evidence="1 2" key="1">
    <citation type="submission" date="2022-07" db="EMBL/GenBank/DDBJ databases">
        <authorList>
            <person name="Criscuolo A."/>
        </authorList>
    </citation>
    <scope>NUCLEOTIDE SEQUENCE [LARGE SCALE GENOMIC DNA]</scope>
    <source>
        <strain evidence="2">CIP 111951</strain>
    </source>
</reference>
<name>A0ABM9GNP1_9GAMM</name>
<organism evidence="1 2">
    <name type="scientific">Pseudoalteromonas holothuriae</name>
    <dbReference type="NCBI Taxonomy" id="2963714"/>
    <lineage>
        <taxon>Bacteria</taxon>
        <taxon>Pseudomonadati</taxon>
        <taxon>Pseudomonadota</taxon>
        <taxon>Gammaproteobacteria</taxon>
        <taxon>Alteromonadales</taxon>
        <taxon>Pseudoalteromonadaceae</taxon>
        <taxon>Pseudoalteromonas</taxon>
    </lineage>
</organism>
<protein>
    <submittedName>
        <fullName evidence="1">Uncharacterized protein</fullName>
    </submittedName>
</protein>
<evidence type="ECO:0000313" key="1">
    <source>
        <dbReference type="EMBL" id="CAH9065808.1"/>
    </source>
</evidence>
<evidence type="ECO:0000313" key="2">
    <source>
        <dbReference type="Proteomes" id="UP001152485"/>
    </source>
</evidence>
<dbReference type="Proteomes" id="UP001152485">
    <property type="component" value="Unassembled WGS sequence"/>
</dbReference>
<comment type="caution">
    <text evidence="1">The sequence shown here is derived from an EMBL/GenBank/DDBJ whole genome shotgun (WGS) entry which is preliminary data.</text>
</comment>
<gene>
    <name evidence="1" type="ORF">PSECIP111951_03443</name>
</gene>